<dbReference type="OrthoDB" id="5086500at2759"/>
<sequence>MLSRHALLSLLPLLALSSATLTKRDSWGPSLGLGPAAYTILTTSTTLYPGAAPADQAGLLWVWLGISNGTGDLIQSIVGSTPPGQSECGNVPNADNTWCITSEVYGNGPAGTPNQWVGDLKTVDTAFENGIVFNYTLVDRASWTWNQTMRDAKTGALLATFAKASGPMLGWGTAIECNEGCTGTVSEQIYQDSKIVLEQADPNFVNTLGVSQGTTHSDMVTTDGGKTWTIEKINIPAMNAGGAKAVVSGAAAAGAVINTTAAPAVVQSTVTTSATSSTLVTSVVTSSATKSVKSTSSRRGRKHHTKTASP</sequence>
<proteinExistence type="predicted"/>
<dbReference type="Proteomes" id="UP000243797">
    <property type="component" value="Unassembled WGS sequence"/>
</dbReference>
<protein>
    <submittedName>
        <fullName evidence="3">DNA topoisomerase 2</fullName>
    </submittedName>
</protein>
<feature type="compositionally biased region" description="Basic residues" evidence="1">
    <location>
        <begin position="296"/>
        <end position="310"/>
    </location>
</feature>
<dbReference type="InParanoid" id="A0A2K1R3F4"/>
<evidence type="ECO:0000313" key="3">
    <source>
        <dbReference type="EMBL" id="PNS21824.1"/>
    </source>
</evidence>
<evidence type="ECO:0000256" key="1">
    <source>
        <dbReference type="SAM" id="MobiDB-lite"/>
    </source>
</evidence>
<keyword evidence="4" id="KW-1185">Reference proteome</keyword>
<comment type="caution">
    <text evidence="3">The sequence shown here is derived from an EMBL/GenBank/DDBJ whole genome shotgun (WGS) entry which is preliminary data.</text>
</comment>
<dbReference type="AlphaFoldDB" id="A0A2K1R3F4"/>
<dbReference type="STRING" id="2082308.A0A2K1R3F4"/>
<keyword evidence="2" id="KW-0732">Signal</keyword>
<keyword evidence="3" id="KW-0413">Isomerase</keyword>
<gene>
    <name evidence="3" type="ORF">CAC42_422</name>
</gene>
<organism evidence="3 4">
    <name type="scientific">Sphaceloma murrayae</name>
    <dbReference type="NCBI Taxonomy" id="2082308"/>
    <lineage>
        <taxon>Eukaryota</taxon>
        <taxon>Fungi</taxon>
        <taxon>Dikarya</taxon>
        <taxon>Ascomycota</taxon>
        <taxon>Pezizomycotina</taxon>
        <taxon>Dothideomycetes</taxon>
        <taxon>Dothideomycetidae</taxon>
        <taxon>Myriangiales</taxon>
        <taxon>Elsinoaceae</taxon>
        <taxon>Sphaceloma</taxon>
    </lineage>
</organism>
<reference evidence="3 4" key="1">
    <citation type="submission" date="2017-06" db="EMBL/GenBank/DDBJ databases">
        <title>Draft genome sequence of a variant of Elsinoe murrayae.</title>
        <authorList>
            <person name="Cheng Q."/>
        </authorList>
    </citation>
    <scope>NUCLEOTIDE SEQUENCE [LARGE SCALE GENOMIC DNA]</scope>
    <source>
        <strain evidence="3 4">CQ-2017a</strain>
    </source>
</reference>
<dbReference type="GO" id="GO:0016853">
    <property type="term" value="F:isomerase activity"/>
    <property type="evidence" value="ECO:0007669"/>
    <property type="project" value="UniProtKB-KW"/>
</dbReference>
<evidence type="ECO:0000256" key="2">
    <source>
        <dbReference type="SAM" id="SignalP"/>
    </source>
</evidence>
<feature type="chain" id="PRO_5014342845" evidence="2">
    <location>
        <begin position="23"/>
        <end position="310"/>
    </location>
</feature>
<dbReference type="EMBL" id="NKHZ01000001">
    <property type="protein sequence ID" value="PNS21824.1"/>
    <property type="molecule type" value="Genomic_DNA"/>
</dbReference>
<feature type="signal peptide" evidence="2">
    <location>
        <begin position="1"/>
        <end position="22"/>
    </location>
</feature>
<evidence type="ECO:0000313" key="4">
    <source>
        <dbReference type="Proteomes" id="UP000243797"/>
    </source>
</evidence>
<name>A0A2K1R3F4_9PEZI</name>
<feature type="region of interest" description="Disordered" evidence="1">
    <location>
        <begin position="287"/>
        <end position="310"/>
    </location>
</feature>
<accession>A0A2K1R3F4</accession>